<gene>
    <name evidence="3" type="ORF">H5410_046944</name>
</gene>
<sequence length="97" mass="10286">MVLVDPSLVRPVKVHIVDPQFREGVQTLLVMLNGILVPVVVLFVRSLGTRQRISPDVLLLLPSTSHSARGSAKGTKGEVEGARGGAHNGSQTSGDHK</sequence>
<organism evidence="3 4">
    <name type="scientific">Solanum commersonii</name>
    <name type="common">Commerson's wild potato</name>
    <name type="synonym">Commerson's nightshade</name>
    <dbReference type="NCBI Taxonomy" id="4109"/>
    <lineage>
        <taxon>Eukaryota</taxon>
        <taxon>Viridiplantae</taxon>
        <taxon>Streptophyta</taxon>
        <taxon>Embryophyta</taxon>
        <taxon>Tracheophyta</taxon>
        <taxon>Spermatophyta</taxon>
        <taxon>Magnoliopsida</taxon>
        <taxon>eudicotyledons</taxon>
        <taxon>Gunneridae</taxon>
        <taxon>Pentapetalae</taxon>
        <taxon>asterids</taxon>
        <taxon>lamiids</taxon>
        <taxon>Solanales</taxon>
        <taxon>Solanaceae</taxon>
        <taxon>Solanoideae</taxon>
        <taxon>Solaneae</taxon>
        <taxon>Solanum</taxon>
    </lineage>
</organism>
<reference evidence="3 4" key="1">
    <citation type="submission" date="2020-09" db="EMBL/GenBank/DDBJ databases">
        <title>De no assembly of potato wild relative species, Solanum commersonii.</title>
        <authorList>
            <person name="Cho K."/>
        </authorList>
    </citation>
    <scope>NUCLEOTIDE SEQUENCE [LARGE SCALE GENOMIC DNA]</scope>
    <source>
        <strain evidence="3">LZ3.2</strain>
        <tissue evidence="3">Leaf</tissue>
    </source>
</reference>
<feature type="compositionally biased region" description="Polar residues" evidence="1">
    <location>
        <begin position="88"/>
        <end position="97"/>
    </location>
</feature>
<keyword evidence="4" id="KW-1185">Reference proteome</keyword>
<accession>A0A9J5XH80</accession>
<feature type="transmembrane region" description="Helical" evidence="2">
    <location>
        <begin position="25"/>
        <end position="44"/>
    </location>
</feature>
<evidence type="ECO:0000256" key="2">
    <source>
        <dbReference type="SAM" id="Phobius"/>
    </source>
</evidence>
<evidence type="ECO:0000256" key="1">
    <source>
        <dbReference type="SAM" id="MobiDB-lite"/>
    </source>
</evidence>
<keyword evidence="2" id="KW-0812">Transmembrane</keyword>
<evidence type="ECO:0000313" key="4">
    <source>
        <dbReference type="Proteomes" id="UP000824120"/>
    </source>
</evidence>
<keyword evidence="2" id="KW-0472">Membrane</keyword>
<dbReference type="Proteomes" id="UP000824120">
    <property type="component" value="Chromosome 9"/>
</dbReference>
<evidence type="ECO:0000313" key="3">
    <source>
        <dbReference type="EMBL" id="KAG5586510.1"/>
    </source>
</evidence>
<keyword evidence="2" id="KW-1133">Transmembrane helix</keyword>
<comment type="caution">
    <text evidence="3">The sequence shown here is derived from an EMBL/GenBank/DDBJ whole genome shotgun (WGS) entry which is preliminary data.</text>
</comment>
<proteinExistence type="predicted"/>
<name>A0A9J5XH80_SOLCO</name>
<feature type="region of interest" description="Disordered" evidence="1">
    <location>
        <begin position="64"/>
        <end position="97"/>
    </location>
</feature>
<dbReference type="OrthoDB" id="10499840at2759"/>
<dbReference type="EMBL" id="JACXVP010000009">
    <property type="protein sequence ID" value="KAG5586510.1"/>
    <property type="molecule type" value="Genomic_DNA"/>
</dbReference>
<protein>
    <submittedName>
        <fullName evidence="3">Uncharacterized protein</fullName>
    </submittedName>
</protein>
<dbReference type="AlphaFoldDB" id="A0A9J5XH80"/>